<keyword evidence="8" id="KW-0511">Multifunctional enzyme</keyword>
<dbReference type="Pfam" id="PF01149">
    <property type="entry name" value="Fapy_DNA_glyco"/>
    <property type="match status" value="1"/>
</dbReference>
<dbReference type="InterPro" id="IPR015886">
    <property type="entry name" value="H2TH_FPG"/>
</dbReference>
<organism evidence="13 14">
    <name type="scientific">Roridomyces roridus</name>
    <dbReference type="NCBI Taxonomy" id="1738132"/>
    <lineage>
        <taxon>Eukaryota</taxon>
        <taxon>Fungi</taxon>
        <taxon>Dikarya</taxon>
        <taxon>Basidiomycota</taxon>
        <taxon>Agaricomycotina</taxon>
        <taxon>Agaricomycetes</taxon>
        <taxon>Agaricomycetidae</taxon>
        <taxon>Agaricales</taxon>
        <taxon>Marasmiineae</taxon>
        <taxon>Mycenaceae</taxon>
        <taxon>Roridomyces</taxon>
    </lineage>
</organism>
<dbReference type="GO" id="GO:0005634">
    <property type="term" value="C:nucleus"/>
    <property type="evidence" value="ECO:0007669"/>
    <property type="project" value="TreeGrafter"/>
</dbReference>
<dbReference type="PANTHER" id="PTHR22993">
    <property type="entry name" value="FORMAMIDOPYRIMIDINE-DNA GLYCOSYLASE"/>
    <property type="match status" value="1"/>
</dbReference>
<evidence type="ECO:0000256" key="2">
    <source>
        <dbReference type="ARBA" id="ARBA00009409"/>
    </source>
</evidence>
<dbReference type="GO" id="GO:0003684">
    <property type="term" value="F:damaged DNA binding"/>
    <property type="evidence" value="ECO:0007669"/>
    <property type="project" value="InterPro"/>
</dbReference>
<keyword evidence="14" id="KW-1185">Reference proteome</keyword>
<dbReference type="Gene3D" id="1.10.8.50">
    <property type="match status" value="1"/>
</dbReference>
<comment type="similarity">
    <text evidence="2">Belongs to the FPG family.</text>
</comment>
<dbReference type="EMBL" id="JARKIF010000009">
    <property type="protein sequence ID" value="KAJ7630481.1"/>
    <property type="molecule type" value="Genomic_DNA"/>
</dbReference>
<keyword evidence="3" id="KW-0227">DNA damage</keyword>
<evidence type="ECO:0000256" key="1">
    <source>
        <dbReference type="ARBA" id="ARBA00001668"/>
    </source>
</evidence>
<feature type="region of interest" description="Disordered" evidence="10">
    <location>
        <begin position="298"/>
        <end position="367"/>
    </location>
</feature>
<evidence type="ECO:0000256" key="4">
    <source>
        <dbReference type="ARBA" id="ARBA00022801"/>
    </source>
</evidence>
<keyword evidence="6" id="KW-0234">DNA repair</keyword>
<keyword evidence="5" id="KW-0238">DNA-binding</keyword>
<dbReference type="GO" id="GO:0008534">
    <property type="term" value="F:oxidized purine nucleobase lesion DNA N-glycosylase activity"/>
    <property type="evidence" value="ECO:0007669"/>
    <property type="project" value="UniProtKB-EC"/>
</dbReference>
<dbReference type="SUPFAM" id="SSF46946">
    <property type="entry name" value="S13-like H2TH domain"/>
    <property type="match status" value="1"/>
</dbReference>
<dbReference type="SUPFAM" id="SSF81624">
    <property type="entry name" value="N-terminal domain of MutM-like DNA repair proteins"/>
    <property type="match status" value="1"/>
</dbReference>
<accession>A0AAD7BTJ9</accession>
<dbReference type="InterPro" id="IPR010979">
    <property type="entry name" value="Ribosomal_uS13-like_H2TH"/>
</dbReference>
<dbReference type="InterPro" id="IPR012319">
    <property type="entry name" value="FPG_cat"/>
</dbReference>
<dbReference type="Pfam" id="PF06831">
    <property type="entry name" value="H2TH"/>
    <property type="match status" value="1"/>
</dbReference>
<evidence type="ECO:0000256" key="9">
    <source>
        <dbReference type="ARBA" id="ARBA00023295"/>
    </source>
</evidence>
<comment type="catalytic activity">
    <reaction evidence="1">
        <text>Hydrolysis of DNA containing ring-opened 7-methylguanine residues, releasing 2,6-diamino-4-hydroxy-5-(N-methyl)formamidopyrimidine.</text>
        <dbReference type="EC" id="3.2.2.23"/>
    </reaction>
</comment>
<comment type="caution">
    <text evidence="13">The sequence shown here is derived from an EMBL/GenBank/DDBJ whole genome shotgun (WGS) entry which is preliminary data.</text>
</comment>
<evidence type="ECO:0000256" key="10">
    <source>
        <dbReference type="SAM" id="MobiDB-lite"/>
    </source>
</evidence>
<dbReference type="InterPro" id="IPR000595">
    <property type="entry name" value="cNMP-bd_dom"/>
</dbReference>
<evidence type="ECO:0000259" key="11">
    <source>
        <dbReference type="PROSITE" id="PS50042"/>
    </source>
</evidence>
<dbReference type="GO" id="GO:0003906">
    <property type="term" value="F:DNA-(apurinic or apyrimidinic site) endonuclease activity"/>
    <property type="evidence" value="ECO:0007669"/>
    <property type="project" value="InterPro"/>
</dbReference>
<proteinExistence type="inferred from homology"/>
<dbReference type="Proteomes" id="UP001221142">
    <property type="component" value="Unassembled WGS sequence"/>
</dbReference>
<dbReference type="PROSITE" id="PS51068">
    <property type="entry name" value="FPG_CAT"/>
    <property type="match status" value="1"/>
</dbReference>
<evidence type="ECO:0000256" key="7">
    <source>
        <dbReference type="ARBA" id="ARBA00023239"/>
    </source>
</evidence>
<dbReference type="Gene3D" id="3.20.190.10">
    <property type="entry name" value="MutM-like, N-terminal"/>
    <property type="match status" value="1"/>
</dbReference>
<gene>
    <name evidence="13" type="ORF">FB45DRAFT_915640</name>
</gene>
<sequence length="367" mass="40700">MPELPEVERAKRQINEYSGQLIQRVEAVEDTIVFSGVTHDDFIKELTGRTLESAGRYGKVFYINLSGPGRMPVLHFGMTGMLQVKGELASYYKETPKTANKDQWPPRFMKFILHLFDSSTGTTTELAFLDARRLGRIRLCVSPLTEPPISELGFDPILSMPSLEEFKPRVLKRSCPIKALLLDQSFSAGVGNWVADEILYNARIHPEARSNTLTEQQLATLHHQISNVCETAVSVNADDSKFPEHWLFKHRWGKGKKAAQTLKLPSGDPATIKWITVGGRTSAYVVELQALDGPVTKKLSRGKRKAKEEEADGAESDLTALTDSGDDQPDPVLKSPGTAKPQQKRRRTSTSAGQNTRARMPKTTNGG</sequence>
<dbReference type="InterPro" id="IPR035937">
    <property type="entry name" value="FPG_N"/>
</dbReference>
<evidence type="ECO:0000256" key="3">
    <source>
        <dbReference type="ARBA" id="ARBA00022763"/>
    </source>
</evidence>
<dbReference type="PANTHER" id="PTHR22993:SF9">
    <property type="entry name" value="FORMAMIDOPYRIMIDINE-DNA GLYCOSYLASE"/>
    <property type="match status" value="1"/>
</dbReference>
<evidence type="ECO:0000256" key="6">
    <source>
        <dbReference type="ARBA" id="ARBA00023204"/>
    </source>
</evidence>
<keyword evidence="7" id="KW-0456">Lyase</keyword>
<dbReference type="FunFam" id="1.10.8.50:FF:000009">
    <property type="entry name" value="Formamidopyrimidine-DNA glycosylase"/>
    <property type="match status" value="1"/>
</dbReference>
<dbReference type="SMART" id="SM01232">
    <property type="entry name" value="H2TH"/>
    <property type="match status" value="1"/>
</dbReference>
<keyword evidence="9" id="KW-0326">Glycosidase</keyword>
<feature type="domain" description="Formamidopyrimidine-DNA glycosylase catalytic" evidence="12">
    <location>
        <begin position="2"/>
        <end position="135"/>
    </location>
</feature>
<dbReference type="SMART" id="SM00898">
    <property type="entry name" value="Fapy_DNA_glyco"/>
    <property type="match status" value="1"/>
</dbReference>
<dbReference type="PROSITE" id="PS50042">
    <property type="entry name" value="CNMP_BINDING_3"/>
    <property type="match status" value="1"/>
</dbReference>
<dbReference type="GO" id="GO:0016829">
    <property type="term" value="F:lyase activity"/>
    <property type="evidence" value="ECO:0007669"/>
    <property type="project" value="UniProtKB-KW"/>
</dbReference>
<dbReference type="GO" id="GO:0006284">
    <property type="term" value="P:base-excision repair"/>
    <property type="evidence" value="ECO:0007669"/>
    <property type="project" value="InterPro"/>
</dbReference>
<keyword evidence="4" id="KW-0378">Hydrolase</keyword>
<feature type="compositionally biased region" description="Polar residues" evidence="10">
    <location>
        <begin position="349"/>
        <end position="367"/>
    </location>
</feature>
<evidence type="ECO:0000259" key="12">
    <source>
        <dbReference type="PROSITE" id="PS51068"/>
    </source>
</evidence>
<dbReference type="AlphaFoldDB" id="A0AAD7BTJ9"/>
<reference evidence="13" key="1">
    <citation type="submission" date="2023-03" db="EMBL/GenBank/DDBJ databases">
        <title>Massive genome expansion in bonnet fungi (Mycena s.s.) driven by repeated elements and novel gene families across ecological guilds.</title>
        <authorList>
            <consortium name="Lawrence Berkeley National Laboratory"/>
            <person name="Harder C.B."/>
            <person name="Miyauchi S."/>
            <person name="Viragh M."/>
            <person name="Kuo A."/>
            <person name="Thoen E."/>
            <person name="Andreopoulos B."/>
            <person name="Lu D."/>
            <person name="Skrede I."/>
            <person name="Drula E."/>
            <person name="Henrissat B."/>
            <person name="Morin E."/>
            <person name="Kohler A."/>
            <person name="Barry K."/>
            <person name="LaButti K."/>
            <person name="Morin E."/>
            <person name="Salamov A."/>
            <person name="Lipzen A."/>
            <person name="Mereny Z."/>
            <person name="Hegedus B."/>
            <person name="Baldrian P."/>
            <person name="Stursova M."/>
            <person name="Weitz H."/>
            <person name="Taylor A."/>
            <person name="Grigoriev I.V."/>
            <person name="Nagy L.G."/>
            <person name="Martin F."/>
            <person name="Kauserud H."/>
        </authorList>
    </citation>
    <scope>NUCLEOTIDE SEQUENCE</scope>
    <source>
        <strain evidence="13">9284</strain>
    </source>
</reference>
<evidence type="ECO:0000313" key="13">
    <source>
        <dbReference type="EMBL" id="KAJ7630481.1"/>
    </source>
</evidence>
<evidence type="ECO:0000313" key="14">
    <source>
        <dbReference type="Proteomes" id="UP001221142"/>
    </source>
</evidence>
<name>A0AAD7BTJ9_9AGAR</name>
<protein>
    <submittedName>
        <fullName evidence="13">Formamidopyrimidine-DNA glycosylase H2TH domain-containing protein</fullName>
    </submittedName>
</protein>
<evidence type="ECO:0000256" key="8">
    <source>
        <dbReference type="ARBA" id="ARBA00023268"/>
    </source>
</evidence>
<evidence type="ECO:0000256" key="5">
    <source>
        <dbReference type="ARBA" id="ARBA00023125"/>
    </source>
</evidence>
<dbReference type="CDD" id="cd08972">
    <property type="entry name" value="PF_Nei_N"/>
    <property type="match status" value="1"/>
</dbReference>
<feature type="domain" description="Cyclic nucleotide-binding" evidence="11">
    <location>
        <begin position="21"/>
        <end position="100"/>
    </location>
</feature>
<dbReference type="GO" id="GO:0008270">
    <property type="term" value="F:zinc ion binding"/>
    <property type="evidence" value="ECO:0007669"/>
    <property type="project" value="InterPro"/>
</dbReference>